<organism evidence="3 4">
    <name type="scientific">Gemmobacter lutimaris</name>
    <dbReference type="NCBI Taxonomy" id="2306023"/>
    <lineage>
        <taxon>Bacteria</taxon>
        <taxon>Pseudomonadati</taxon>
        <taxon>Pseudomonadota</taxon>
        <taxon>Alphaproteobacteria</taxon>
        <taxon>Rhodobacterales</taxon>
        <taxon>Paracoccaceae</taxon>
        <taxon>Gemmobacter</taxon>
    </lineage>
</organism>
<name>A0A398BVC7_9RHOB</name>
<feature type="domain" description="Pyrroline-5-carboxylate reductase dimerisation" evidence="2">
    <location>
        <begin position="155"/>
        <end position="256"/>
    </location>
</feature>
<protein>
    <submittedName>
        <fullName evidence="3">NADP oxidoreductase</fullName>
    </submittedName>
</protein>
<dbReference type="Gene3D" id="3.40.50.720">
    <property type="entry name" value="NAD(P)-binding Rossmann-like Domain"/>
    <property type="match status" value="1"/>
</dbReference>
<evidence type="ECO:0000313" key="3">
    <source>
        <dbReference type="EMBL" id="RID91166.1"/>
    </source>
</evidence>
<gene>
    <name evidence="3" type="ORF">D2N39_14830</name>
</gene>
<dbReference type="PANTHER" id="PTHR11645">
    <property type="entry name" value="PYRROLINE-5-CARBOXYLATE REDUCTASE"/>
    <property type="match status" value="1"/>
</dbReference>
<proteinExistence type="predicted"/>
<dbReference type="Pfam" id="PF14748">
    <property type="entry name" value="P5CR_dimer"/>
    <property type="match status" value="1"/>
</dbReference>
<evidence type="ECO:0000313" key="4">
    <source>
        <dbReference type="Proteomes" id="UP000266649"/>
    </source>
</evidence>
<accession>A0A398BVC7</accession>
<dbReference type="Gene3D" id="1.10.3730.10">
    <property type="entry name" value="ProC C-terminal domain-like"/>
    <property type="match status" value="1"/>
</dbReference>
<dbReference type="InterPro" id="IPR029036">
    <property type="entry name" value="P5CR_dimer"/>
</dbReference>
<comment type="caution">
    <text evidence="3">The sequence shown here is derived from an EMBL/GenBank/DDBJ whole genome shotgun (WGS) entry which is preliminary data.</text>
</comment>
<evidence type="ECO:0000256" key="1">
    <source>
        <dbReference type="ARBA" id="ARBA00023002"/>
    </source>
</evidence>
<dbReference type="Proteomes" id="UP000266649">
    <property type="component" value="Unassembled WGS sequence"/>
</dbReference>
<dbReference type="InterPro" id="IPR008927">
    <property type="entry name" value="6-PGluconate_DH-like_C_sf"/>
</dbReference>
<keyword evidence="4" id="KW-1185">Reference proteome</keyword>
<dbReference type="RefSeq" id="WP_119135555.1">
    <property type="nucleotide sequence ID" value="NZ_QXXQ01000008.1"/>
</dbReference>
<dbReference type="GO" id="GO:0055129">
    <property type="term" value="P:L-proline biosynthetic process"/>
    <property type="evidence" value="ECO:0007669"/>
    <property type="project" value="TreeGrafter"/>
</dbReference>
<evidence type="ECO:0000259" key="2">
    <source>
        <dbReference type="Pfam" id="PF14748"/>
    </source>
</evidence>
<sequence>MAQGIAILGGTGWLGLALGRNLLARGLPPEALRVLNRRGPTADYEGFPGVHWATDLADLIAGAGVLVLSVRPEDYHVPAPQGFDGLVISFMAGVPLERLARDWPQATITRAMPGGGAQEGQAHVPWCAGEIPAAAATRVAGVLGAIGMVDRVADEAALAYMSALSGSGAAYPALMAQAMYQDALKRGIAPDVAWRAVRSVVCAAPALFTQGPEQAEALLDSYHGYRGVTAAGLTAAEAAGFAEAITAALEAAAQKALNF</sequence>
<keyword evidence="1" id="KW-0560">Oxidoreductase</keyword>
<dbReference type="PANTHER" id="PTHR11645:SF0">
    <property type="entry name" value="PYRROLINE-5-CARBOXYLATE REDUCTASE 3"/>
    <property type="match status" value="1"/>
</dbReference>
<reference evidence="3 4" key="1">
    <citation type="submission" date="2018-09" db="EMBL/GenBank/DDBJ databases">
        <title>Gemmobacter lutimaris sp. nov., a marine bacterium isolated from tidal flat.</title>
        <authorList>
            <person name="Lee D.W."/>
            <person name="Yoo Y."/>
            <person name="Kim J.-J."/>
            <person name="Kim B.S."/>
        </authorList>
    </citation>
    <scope>NUCLEOTIDE SEQUENCE [LARGE SCALE GENOMIC DNA]</scope>
    <source>
        <strain evidence="3 4">YJ-T1-11</strain>
    </source>
</reference>
<dbReference type="SUPFAM" id="SSF51735">
    <property type="entry name" value="NAD(P)-binding Rossmann-fold domains"/>
    <property type="match status" value="1"/>
</dbReference>
<dbReference type="EMBL" id="QXXQ01000008">
    <property type="protein sequence ID" value="RID91166.1"/>
    <property type="molecule type" value="Genomic_DNA"/>
</dbReference>
<dbReference type="InterPro" id="IPR036291">
    <property type="entry name" value="NAD(P)-bd_dom_sf"/>
</dbReference>
<dbReference type="SUPFAM" id="SSF48179">
    <property type="entry name" value="6-phosphogluconate dehydrogenase C-terminal domain-like"/>
    <property type="match status" value="1"/>
</dbReference>
<dbReference type="GO" id="GO:0004735">
    <property type="term" value="F:pyrroline-5-carboxylate reductase activity"/>
    <property type="evidence" value="ECO:0007669"/>
    <property type="project" value="TreeGrafter"/>
</dbReference>
<dbReference type="AlphaFoldDB" id="A0A398BVC7"/>